<accession>A0A9D3XHD0</accession>
<keyword evidence="2" id="KW-1185">Reference proteome</keyword>
<comment type="caution">
    <text evidence="1">The sequence shown here is derived from an EMBL/GenBank/DDBJ whole genome shotgun (WGS) entry which is preliminary data.</text>
</comment>
<dbReference type="AlphaFoldDB" id="A0A9D3XHD0"/>
<dbReference type="Proteomes" id="UP000827986">
    <property type="component" value="Unassembled WGS sequence"/>
</dbReference>
<dbReference type="EMBL" id="JAHDVG010000471">
    <property type="protein sequence ID" value="KAH1179646.1"/>
    <property type="molecule type" value="Genomic_DNA"/>
</dbReference>
<evidence type="ECO:0000313" key="2">
    <source>
        <dbReference type="Proteomes" id="UP000827986"/>
    </source>
</evidence>
<organism evidence="1 2">
    <name type="scientific">Mauremys mutica</name>
    <name type="common">yellowpond turtle</name>
    <dbReference type="NCBI Taxonomy" id="74926"/>
    <lineage>
        <taxon>Eukaryota</taxon>
        <taxon>Metazoa</taxon>
        <taxon>Chordata</taxon>
        <taxon>Craniata</taxon>
        <taxon>Vertebrata</taxon>
        <taxon>Euteleostomi</taxon>
        <taxon>Archelosauria</taxon>
        <taxon>Testudinata</taxon>
        <taxon>Testudines</taxon>
        <taxon>Cryptodira</taxon>
        <taxon>Durocryptodira</taxon>
        <taxon>Testudinoidea</taxon>
        <taxon>Geoemydidae</taxon>
        <taxon>Geoemydinae</taxon>
        <taxon>Mauremys</taxon>
    </lineage>
</organism>
<protein>
    <submittedName>
        <fullName evidence="1">Uncharacterized protein</fullName>
    </submittedName>
</protein>
<reference evidence="1" key="1">
    <citation type="submission" date="2021-09" db="EMBL/GenBank/DDBJ databases">
        <title>The genome of Mauremys mutica provides insights into the evolution of semi-aquatic lifestyle.</title>
        <authorList>
            <person name="Gong S."/>
            <person name="Gao Y."/>
        </authorList>
    </citation>
    <scope>NUCLEOTIDE SEQUENCE</scope>
    <source>
        <strain evidence="1">MM-2020</strain>
        <tissue evidence="1">Muscle</tissue>
    </source>
</reference>
<sequence>MVWIKQSDSYRAAGVSDTSERSPVNLPGQFLAAFLVSTCANRHKNPASEGRKAEELLHGTVSISVTDQVLANGGCRVLSTSEDEMVSEQPLEAQSAWN</sequence>
<proteinExistence type="predicted"/>
<evidence type="ECO:0000313" key="1">
    <source>
        <dbReference type="EMBL" id="KAH1179646.1"/>
    </source>
</evidence>
<gene>
    <name evidence="1" type="ORF">KIL84_005696</name>
</gene>
<name>A0A9D3XHD0_9SAUR</name>